<evidence type="ECO:0000259" key="2">
    <source>
        <dbReference type="PROSITE" id="PS50104"/>
    </source>
</evidence>
<feature type="domain" description="TIR" evidence="2">
    <location>
        <begin position="140"/>
        <end position="263"/>
    </location>
</feature>
<dbReference type="InterPro" id="IPR042342">
    <property type="entry name" value="TTC22"/>
</dbReference>
<name>A0ABM4C0F9_HYDVU</name>
<dbReference type="GeneID" id="136081579"/>
<dbReference type="RefSeq" id="XP_065655026.1">
    <property type="nucleotide sequence ID" value="XM_065798954.1"/>
</dbReference>
<dbReference type="InterPro" id="IPR000157">
    <property type="entry name" value="TIR_dom"/>
</dbReference>
<keyword evidence="1" id="KW-0732">Signal</keyword>
<evidence type="ECO:0000313" key="4">
    <source>
        <dbReference type="RefSeq" id="XP_065655026.1"/>
    </source>
</evidence>
<feature type="chain" id="PRO_5045865575" evidence="1">
    <location>
        <begin position="19"/>
        <end position="266"/>
    </location>
</feature>
<dbReference type="PANTHER" id="PTHR16253:SF0">
    <property type="entry name" value="TETRATRICOPEPTIDE REPEAT PROTEIN 22"/>
    <property type="match status" value="1"/>
</dbReference>
<protein>
    <submittedName>
        <fullName evidence="4">Uncharacterized protein LOC136081579 isoform X2</fullName>
    </submittedName>
</protein>
<evidence type="ECO:0000256" key="1">
    <source>
        <dbReference type="SAM" id="SignalP"/>
    </source>
</evidence>
<dbReference type="Proteomes" id="UP001652625">
    <property type="component" value="Chromosome 06"/>
</dbReference>
<sequence length="266" mass="31028">MCIYILSQWLTLYTLVKGNKVWINSFNKVNFCSPANLPNKNIILQCDVGTSGSSENSFDINFNYYLNGSIQRFREKKNFLNETKILWSGVGKSYYKLQRNLTIFNASNSDINVYFCSVYGEGTLLARENFTLSNIESNKKTYDVNICYAPKDRDWVVNTLVSELERKGIKTFINIRDDTPGNFFAENIIEAVENSNRTIVVMSPDFFKSNICEQTLQIGLSHQVILIMYRQCNVPYILSHMTYLDWCDKDVRPYFWRNLFQTIRNN</sequence>
<dbReference type="InterPro" id="IPR035897">
    <property type="entry name" value="Toll_tir_struct_dom_sf"/>
</dbReference>
<dbReference type="Gene3D" id="3.40.50.10140">
    <property type="entry name" value="Toll/interleukin-1 receptor homology (TIR) domain"/>
    <property type="match status" value="1"/>
</dbReference>
<dbReference type="SMART" id="SM00255">
    <property type="entry name" value="TIR"/>
    <property type="match status" value="1"/>
</dbReference>
<keyword evidence="3" id="KW-1185">Reference proteome</keyword>
<reference evidence="4" key="1">
    <citation type="submission" date="2025-08" db="UniProtKB">
        <authorList>
            <consortium name="RefSeq"/>
        </authorList>
    </citation>
    <scope>IDENTIFICATION</scope>
</reference>
<dbReference type="SUPFAM" id="SSF52200">
    <property type="entry name" value="Toll/Interleukin receptor TIR domain"/>
    <property type="match status" value="1"/>
</dbReference>
<accession>A0ABM4C0F9</accession>
<gene>
    <name evidence="4" type="primary">LOC136081579</name>
</gene>
<organism evidence="3 4">
    <name type="scientific">Hydra vulgaris</name>
    <name type="common">Hydra</name>
    <name type="synonym">Hydra attenuata</name>
    <dbReference type="NCBI Taxonomy" id="6087"/>
    <lineage>
        <taxon>Eukaryota</taxon>
        <taxon>Metazoa</taxon>
        <taxon>Cnidaria</taxon>
        <taxon>Hydrozoa</taxon>
        <taxon>Hydroidolina</taxon>
        <taxon>Anthoathecata</taxon>
        <taxon>Aplanulata</taxon>
        <taxon>Hydridae</taxon>
        <taxon>Hydra</taxon>
    </lineage>
</organism>
<dbReference type="Pfam" id="PF13676">
    <property type="entry name" value="TIR_2"/>
    <property type="match status" value="1"/>
</dbReference>
<dbReference type="PRINTS" id="PR01537">
    <property type="entry name" value="INTRLKN1R1F"/>
</dbReference>
<evidence type="ECO:0000313" key="3">
    <source>
        <dbReference type="Proteomes" id="UP001652625"/>
    </source>
</evidence>
<proteinExistence type="predicted"/>
<dbReference type="PANTHER" id="PTHR16253">
    <property type="entry name" value="TETRATRICOPEPTIDE REPEAT PROTEIN 22"/>
    <property type="match status" value="1"/>
</dbReference>
<feature type="signal peptide" evidence="1">
    <location>
        <begin position="1"/>
        <end position="18"/>
    </location>
</feature>
<dbReference type="PROSITE" id="PS50104">
    <property type="entry name" value="TIR"/>
    <property type="match status" value="1"/>
</dbReference>